<dbReference type="GO" id="GO:0005875">
    <property type="term" value="C:microtubule associated complex"/>
    <property type="evidence" value="ECO:0007669"/>
    <property type="project" value="TreeGrafter"/>
</dbReference>
<dbReference type="InterPro" id="IPR010994">
    <property type="entry name" value="RuvA_2-like"/>
</dbReference>
<dbReference type="InterPro" id="IPR019821">
    <property type="entry name" value="Kinesin_motor_CS"/>
</dbReference>
<name>A0A8S4A4Y7_9EUPU</name>
<dbReference type="SUPFAM" id="SSF52540">
    <property type="entry name" value="P-loop containing nucleoside triphosphate hydrolases"/>
    <property type="match status" value="1"/>
</dbReference>
<dbReference type="PANTHER" id="PTHR47969:SF9">
    <property type="entry name" value="KINESIN-LIKE PROTEIN"/>
    <property type="match status" value="1"/>
</dbReference>
<reference evidence="11" key="1">
    <citation type="submission" date="2021-04" db="EMBL/GenBank/DDBJ databases">
        <authorList>
            <consortium name="Molecular Ecology Group"/>
        </authorList>
    </citation>
    <scope>NUCLEOTIDE SEQUENCE</scope>
</reference>
<dbReference type="GO" id="GO:0005874">
    <property type="term" value="C:microtubule"/>
    <property type="evidence" value="ECO:0007669"/>
    <property type="project" value="UniProtKB-KW"/>
</dbReference>
<dbReference type="GO" id="GO:0005524">
    <property type="term" value="F:ATP binding"/>
    <property type="evidence" value="ECO:0007669"/>
    <property type="project" value="UniProtKB-UniRule"/>
</dbReference>
<feature type="domain" description="Kinesin motor" evidence="10">
    <location>
        <begin position="9"/>
        <end position="330"/>
    </location>
</feature>
<evidence type="ECO:0000256" key="4">
    <source>
        <dbReference type="ARBA" id="ARBA00022840"/>
    </source>
</evidence>
<feature type="region of interest" description="Disordered" evidence="9">
    <location>
        <begin position="444"/>
        <end position="466"/>
    </location>
</feature>
<feature type="non-terminal residue" evidence="11">
    <location>
        <position position="1"/>
    </location>
</feature>
<organism evidence="11 12">
    <name type="scientific">Candidula unifasciata</name>
    <dbReference type="NCBI Taxonomy" id="100452"/>
    <lineage>
        <taxon>Eukaryota</taxon>
        <taxon>Metazoa</taxon>
        <taxon>Spiralia</taxon>
        <taxon>Lophotrochozoa</taxon>
        <taxon>Mollusca</taxon>
        <taxon>Gastropoda</taxon>
        <taxon>Heterobranchia</taxon>
        <taxon>Euthyneura</taxon>
        <taxon>Panpulmonata</taxon>
        <taxon>Eupulmonata</taxon>
        <taxon>Stylommatophora</taxon>
        <taxon>Helicina</taxon>
        <taxon>Helicoidea</taxon>
        <taxon>Geomitridae</taxon>
        <taxon>Candidula</taxon>
    </lineage>
</organism>
<dbReference type="GO" id="GO:0007052">
    <property type="term" value="P:mitotic spindle organization"/>
    <property type="evidence" value="ECO:0007669"/>
    <property type="project" value="TreeGrafter"/>
</dbReference>
<dbReference type="Gene3D" id="3.40.850.10">
    <property type="entry name" value="Kinesin motor domain"/>
    <property type="match status" value="1"/>
</dbReference>
<evidence type="ECO:0000256" key="6">
    <source>
        <dbReference type="ARBA" id="ARBA00023212"/>
    </source>
</evidence>
<sequence>MDKKPGHTKVKVVVRVRPALSLDVQACVKVAGNKVSIQNHRNKDESLQYEFSSVYGETKTQSDVFSDCVEPLLLSTLTGQNVSIFAYGPTGAGKTHTMLGVMSDPGIIPRVVRSLFASIQAEKDASRDLGDVSPQHTVTFSYMEIYNEKVQDLLSGKQDLPIREDSNHNIFVAGLTEKTIDSFDTFKSHFEPASSNRTVAATKLNENSSRSHSILMLKVHCRLHKKQYTGKIYLIDLAGSEDNRRTGNQGIRLKESGAINKSLFVLGEVVDAINQNLPRIPYRNSKLTRLLQDSIGGSCQSVMITNIAPEPHYYYDTYCTLNFATKSKRIVNVSTVNVKEDSPPSQPKPTAAVKPCKRRSSLVPEVSSKKSRLSLSSSTNTAVASSSSSSSMCADVTLSFPSPLLRRHKELELAYETKLKAMDKVLKDLKKTADDCLGLDRVAVQPNTPARSQRSSRSSGASPDIVFSTPNIQAKAGKLVDSTNLWRQHVDTMMKKSNRLKLKKTKPEEPSLSPLFPDSPVVCKKTIQELSTKFSNNNEQFHRNSEFLNLLNNASVRQLQELQTVGVKRAKAIYDWRQLHGHFNFVDELLQVPGFTDKYIQKLLQ</sequence>
<evidence type="ECO:0000259" key="10">
    <source>
        <dbReference type="PROSITE" id="PS50067"/>
    </source>
</evidence>
<keyword evidence="6" id="KW-0963">Cytoplasm</keyword>
<evidence type="ECO:0000256" key="7">
    <source>
        <dbReference type="PROSITE-ProRule" id="PRU00283"/>
    </source>
</evidence>
<dbReference type="GO" id="GO:0007018">
    <property type="term" value="P:microtubule-based movement"/>
    <property type="evidence" value="ECO:0007669"/>
    <property type="project" value="InterPro"/>
</dbReference>
<dbReference type="Proteomes" id="UP000678393">
    <property type="component" value="Unassembled WGS sequence"/>
</dbReference>
<keyword evidence="6" id="KW-0206">Cytoskeleton</keyword>
<dbReference type="Gene3D" id="1.10.150.280">
    <property type="entry name" value="AF1531-like domain"/>
    <property type="match status" value="1"/>
</dbReference>
<dbReference type="GO" id="GO:0008017">
    <property type="term" value="F:microtubule binding"/>
    <property type="evidence" value="ECO:0007669"/>
    <property type="project" value="InterPro"/>
</dbReference>
<evidence type="ECO:0000313" key="11">
    <source>
        <dbReference type="EMBL" id="CAG5135378.1"/>
    </source>
</evidence>
<evidence type="ECO:0000256" key="5">
    <source>
        <dbReference type="ARBA" id="ARBA00023175"/>
    </source>
</evidence>
<evidence type="ECO:0000256" key="1">
    <source>
        <dbReference type="ARBA" id="ARBA00004245"/>
    </source>
</evidence>
<keyword evidence="4 7" id="KW-0067">ATP-binding</keyword>
<evidence type="ECO:0000256" key="9">
    <source>
        <dbReference type="SAM" id="MobiDB-lite"/>
    </source>
</evidence>
<dbReference type="PROSITE" id="PS00411">
    <property type="entry name" value="KINESIN_MOTOR_1"/>
    <property type="match status" value="1"/>
</dbReference>
<evidence type="ECO:0000256" key="2">
    <source>
        <dbReference type="ARBA" id="ARBA00022701"/>
    </source>
</evidence>
<dbReference type="InterPro" id="IPR036961">
    <property type="entry name" value="Kinesin_motor_dom_sf"/>
</dbReference>
<dbReference type="AlphaFoldDB" id="A0A8S4A4Y7"/>
<keyword evidence="12" id="KW-1185">Reference proteome</keyword>
<evidence type="ECO:0000256" key="3">
    <source>
        <dbReference type="ARBA" id="ARBA00022741"/>
    </source>
</evidence>
<comment type="similarity">
    <text evidence="7 8">Belongs to the TRAFAC class myosin-kinesin ATPase superfamily. Kinesin family.</text>
</comment>
<dbReference type="InterPro" id="IPR001752">
    <property type="entry name" value="Kinesin_motor_dom"/>
</dbReference>
<dbReference type="PRINTS" id="PR00380">
    <property type="entry name" value="KINESINHEAVY"/>
</dbReference>
<feature type="region of interest" description="Disordered" evidence="9">
    <location>
        <begin position="337"/>
        <end position="386"/>
    </location>
</feature>
<dbReference type="GO" id="GO:0051231">
    <property type="term" value="P:spindle elongation"/>
    <property type="evidence" value="ECO:0007669"/>
    <property type="project" value="TreeGrafter"/>
</dbReference>
<dbReference type="PROSITE" id="PS50067">
    <property type="entry name" value="KINESIN_MOTOR_2"/>
    <property type="match status" value="1"/>
</dbReference>
<dbReference type="Pfam" id="PF12836">
    <property type="entry name" value="HHH_3"/>
    <property type="match status" value="1"/>
</dbReference>
<dbReference type="InterPro" id="IPR027417">
    <property type="entry name" value="P-loop_NTPase"/>
</dbReference>
<comment type="caution">
    <text evidence="11">The sequence shown here is derived from an EMBL/GenBank/DDBJ whole genome shotgun (WGS) entry which is preliminary data.</text>
</comment>
<dbReference type="OrthoDB" id="3176171at2759"/>
<evidence type="ECO:0000313" key="12">
    <source>
        <dbReference type="Proteomes" id="UP000678393"/>
    </source>
</evidence>
<feature type="compositionally biased region" description="Low complexity" evidence="9">
    <location>
        <begin position="373"/>
        <end position="386"/>
    </location>
</feature>
<dbReference type="SUPFAM" id="SSF47781">
    <property type="entry name" value="RuvA domain 2-like"/>
    <property type="match status" value="1"/>
</dbReference>
<proteinExistence type="inferred from homology"/>
<keyword evidence="5 7" id="KW-0505">Motor protein</keyword>
<dbReference type="EMBL" id="CAJHNH020008223">
    <property type="protein sequence ID" value="CAG5135378.1"/>
    <property type="molecule type" value="Genomic_DNA"/>
</dbReference>
<dbReference type="PANTHER" id="PTHR47969">
    <property type="entry name" value="CHROMOSOME-ASSOCIATED KINESIN KIF4A-RELATED"/>
    <property type="match status" value="1"/>
</dbReference>
<evidence type="ECO:0000256" key="8">
    <source>
        <dbReference type="RuleBase" id="RU000394"/>
    </source>
</evidence>
<keyword evidence="3 7" id="KW-0547">Nucleotide-binding</keyword>
<dbReference type="GO" id="GO:0003777">
    <property type="term" value="F:microtubule motor activity"/>
    <property type="evidence" value="ECO:0007669"/>
    <property type="project" value="InterPro"/>
</dbReference>
<accession>A0A8S4A4Y7</accession>
<feature type="binding site" evidence="7">
    <location>
        <begin position="88"/>
        <end position="95"/>
    </location>
    <ligand>
        <name>ATP</name>
        <dbReference type="ChEBI" id="CHEBI:30616"/>
    </ligand>
</feature>
<protein>
    <recommendedName>
        <fullName evidence="8">Kinesin-like protein</fullName>
    </recommendedName>
</protein>
<keyword evidence="2 8" id="KW-0493">Microtubule</keyword>
<comment type="subcellular location">
    <subcellularLocation>
        <location evidence="1">Cytoplasm</location>
        <location evidence="1">Cytoskeleton</location>
    </subcellularLocation>
</comment>
<gene>
    <name evidence="11" type="ORF">CUNI_LOCUS20936</name>
</gene>
<dbReference type="Pfam" id="PF00225">
    <property type="entry name" value="Kinesin"/>
    <property type="match status" value="1"/>
</dbReference>
<dbReference type="SMART" id="SM00129">
    <property type="entry name" value="KISc"/>
    <property type="match status" value="1"/>
</dbReference>
<dbReference type="InterPro" id="IPR027640">
    <property type="entry name" value="Kinesin-like_fam"/>
</dbReference>